<comment type="similarity">
    <text evidence="13">Belongs to the TRAFAC class myosin-kinesin ATPase superfamily. Kinesin family. KIN-5/BimC subfamily.</text>
</comment>
<dbReference type="AlphaFoldDB" id="A0A0D2F9P2"/>
<keyword evidence="10 14" id="KW-0505">Motor protein</keyword>
<dbReference type="InterPro" id="IPR027417">
    <property type="entry name" value="P-loop_NTPase"/>
</dbReference>
<dbReference type="RefSeq" id="XP_016625470.1">
    <property type="nucleotide sequence ID" value="XM_016758221.1"/>
</dbReference>
<gene>
    <name evidence="18" type="ORF">Z519_00464</name>
</gene>
<dbReference type="SUPFAM" id="SSF52540">
    <property type="entry name" value="P-loop containing nucleoside triphosphate hydrolases"/>
    <property type="match status" value="1"/>
</dbReference>
<dbReference type="VEuPathDB" id="FungiDB:Z519_00464"/>
<sequence length="1209" mass="132806">MSGSQRPAHSSTRTSMRPPPRPHVAQHPSITGRAPSPAESLSSGSASNAGTKRKERDFDQDHGEETNIHVVVRCRGRSAREVRENSGVVVSTSGVRGKTVELSMGPNAISNKTYYFDKVFSPAADQAIIFDDVVAPILNEMLTGYNCTIFAYGQTGTGKTYTMSGDMTDTLGLLSDAAGIIPRVLYSLFQKLEADEVECSVKCSFIELYNEELRDLLSPDDSVKLKIFDDASRKSHAATVVQGMEESHIKNAAAGIKLLREGSHRRQVAATKCNDLSSRSHTVFTITTYVKKPNNTGEDYICSGKFNLVDLAGSENIQRSGAENKRAAEAGLINKSLLTLGRVINALVDKSSHIPYRESKLTRLLQDSLGGRTKTCIIATVSPAKSNLEETISTLDYAFRAKNIRNKPQVNSMISKKTLLKEFTAEIEKLKSELIATRQRNGVYLTNEQYEEITVESESRRILSEEQKARIETMEVSLRNKVQELFSLTHNFTMLKRENDGTRATLESTKDVLENTEAVLADTKRLLAEETALREAHEVTEEKLFGMGTELVSTVGVSLKDIDGLQAKLRRRSALHTQNRESFNSSLGRVMDVCGLVDERIAKFQAAHAEAIAASSLRIESFIADEIARMESSARLSQERSSALAEDCAGVERQSAQARDSMNNVLEEINDLRENVKDRLSEGLQGLSQAAAKISAEVIGELEQFHTQLHSSYSGLGKDFKAMFDDLTKQLAVQREEIEALSSALQGANGANMEASISVSNQLEAIRDEERRAAAEEKENLKEQILKLIEMSHQQQEQRLSSRLNNVQSHLVEATEKFENANKSYRDGMNKWTAQDSELRALLVKSKDELKTKMKGDWTAVSARNLAIQKSTKSVHEETVKIVDAQLTQMSTQMEALDDFVTRARLQNNGHHAERSETLSKAVSRAQDGLSSLEKESQLRRGVFEDFAGEQKTHRADVDKLVVSLEEETRYPLREMKADLSEASLSEYTPTGETPQKREWNYPTQLPRTENHESIIARMRGLPDPGLVTKTPSSAKTPARSPRKQASPRKGPASPSKPPSPSKTKIFTDVEIPSARPSTISLSQTQGTGSGIPLSEAKSGLKEVDINVINSSRGPISSATSTTLSSKDEKPVLLDFSKSVGSGSQQPPLKRHATTNAIVESRLPTVKSGRVTRSTMAGLAGIGIGGVENFSQSIGPLGGGRRLRSSPPE</sequence>
<dbReference type="PROSITE" id="PS00411">
    <property type="entry name" value="KINESIN_MOTOR_1"/>
    <property type="match status" value="1"/>
</dbReference>
<evidence type="ECO:0000256" key="12">
    <source>
        <dbReference type="ARBA" id="ARBA00023306"/>
    </source>
</evidence>
<comment type="subcellular location">
    <subcellularLocation>
        <location evidence="1">Cytoplasm</location>
        <location evidence="1">Cytoskeleton</location>
    </subcellularLocation>
</comment>
<dbReference type="InterPro" id="IPR001752">
    <property type="entry name" value="Kinesin_motor_dom"/>
</dbReference>
<feature type="domain" description="Kinesin motor" evidence="17">
    <location>
        <begin position="67"/>
        <end position="404"/>
    </location>
</feature>
<evidence type="ECO:0000256" key="14">
    <source>
        <dbReference type="PROSITE-ProRule" id="PRU00283"/>
    </source>
</evidence>
<feature type="region of interest" description="Disordered" evidence="16">
    <location>
        <begin position="1"/>
        <end position="64"/>
    </location>
</feature>
<keyword evidence="3" id="KW-0597">Phosphoprotein</keyword>
<dbReference type="PROSITE" id="PS50067">
    <property type="entry name" value="KINESIN_MOTOR_2"/>
    <property type="match status" value="1"/>
</dbReference>
<dbReference type="EMBL" id="KN846980">
    <property type="protein sequence ID" value="KIW98801.1"/>
    <property type="molecule type" value="Genomic_DNA"/>
</dbReference>
<evidence type="ECO:0000256" key="16">
    <source>
        <dbReference type="SAM" id="MobiDB-lite"/>
    </source>
</evidence>
<keyword evidence="11" id="KW-0206">Cytoskeleton</keyword>
<dbReference type="GO" id="GO:0008574">
    <property type="term" value="F:plus-end-directed microtubule motor activity"/>
    <property type="evidence" value="ECO:0007669"/>
    <property type="project" value="TreeGrafter"/>
</dbReference>
<feature type="coiled-coil region" evidence="15">
    <location>
        <begin position="655"/>
        <end position="682"/>
    </location>
</feature>
<dbReference type="SMART" id="SM00129">
    <property type="entry name" value="KISc"/>
    <property type="match status" value="1"/>
</dbReference>
<dbReference type="InterPro" id="IPR036961">
    <property type="entry name" value="Kinesin_motor_dom_sf"/>
</dbReference>
<dbReference type="GO" id="GO:0005876">
    <property type="term" value="C:spindle microtubule"/>
    <property type="evidence" value="ECO:0007669"/>
    <property type="project" value="TreeGrafter"/>
</dbReference>
<evidence type="ECO:0000256" key="10">
    <source>
        <dbReference type="ARBA" id="ARBA00023175"/>
    </source>
</evidence>
<dbReference type="PANTHER" id="PTHR47970">
    <property type="entry name" value="KINESIN-LIKE PROTEIN KIF11"/>
    <property type="match status" value="1"/>
</dbReference>
<protein>
    <recommendedName>
        <fullName evidence="17">Kinesin motor domain-containing protein</fullName>
    </recommendedName>
</protein>
<dbReference type="OrthoDB" id="3176171at2759"/>
<dbReference type="Proteomes" id="UP000053789">
    <property type="component" value="Unassembled WGS sequence"/>
</dbReference>
<dbReference type="GO" id="GO:0007018">
    <property type="term" value="P:microtubule-based movement"/>
    <property type="evidence" value="ECO:0007669"/>
    <property type="project" value="InterPro"/>
</dbReference>
<keyword evidence="7" id="KW-0498">Mitosis</keyword>
<dbReference type="GO" id="GO:0000073">
    <property type="term" value="P:initial mitotic spindle pole body separation"/>
    <property type="evidence" value="ECO:0007669"/>
    <property type="project" value="TreeGrafter"/>
</dbReference>
<dbReference type="GO" id="GO:0051301">
    <property type="term" value="P:cell division"/>
    <property type="evidence" value="ECO:0007669"/>
    <property type="project" value="UniProtKB-KW"/>
</dbReference>
<feature type="compositionally biased region" description="Polar residues" evidence="16">
    <location>
        <begin position="1076"/>
        <end position="1087"/>
    </location>
</feature>
<keyword evidence="2" id="KW-0963">Cytoplasm</keyword>
<dbReference type="InterPro" id="IPR047241">
    <property type="entry name" value="KIF11-like_kin_motor_dom"/>
</dbReference>
<keyword evidence="4" id="KW-0132">Cell division</keyword>
<proteinExistence type="inferred from homology"/>
<dbReference type="InterPro" id="IPR019821">
    <property type="entry name" value="Kinesin_motor_CS"/>
</dbReference>
<dbReference type="InterPro" id="IPR025901">
    <property type="entry name" value="Kinesin-assoc_MT-bd_dom"/>
</dbReference>
<name>A0A0D2F9P2_CLAB1</name>
<evidence type="ECO:0000256" key="6">
    <source>
        <dbReference type="ARBA" id="ARBA00022741"/>
    </source>
</evidence>
<dbReference type="Pfam" id="PF00225">
    <property type="entry name" value="Kinesin"/>
    <property type="match status" value="1"/>
</dbReference>
<feature type="coiled-coil region" evidence="15">
    <location>
        <begin position="413"/>
        <end position="440"/>
    </location>
</feature>
<evidence type="ECO:0000259" key="17">
    <source>
        <dbReference type="PROSITE" id="PS50067"/>
    </source>
</evidence>
<dbReference type="PRINTS" id="PR00380">
    <property type="entry name" value="KINESINHEAVY"/>
</dbReference>
<keyword evidence="19" id="KW-1185">Reference proteome</keyword>
<accession>A0A0D2F9P2</accession>
<evidence type="ECO:0000256" key="1">
    <source>
        <dbReference type="ARBA" id="ARBA00004245"/>
    </source>
</evidence>
<evidence type="ECO:0000256" key="9">
    <source>
        <dbReference type="ARBA" id="ARBA00023054"/>
    </source>
</evidence>
<feature type="binding site" evidence="14">
    <location>
        <begin position="153"/>
        <end position="160"/>
    </location>
    <ligand>
        <name>ATP</name>
        <dbReference type="ChEBI" id="CHEBI:30616"/>
    </ligand>
</feature>
<evidence type="ECO:0000256" key="15">
    <source>
        <dbReference type="SAM" id="Coils"/>
    </source>
</evidence>
<evidence type="ECO:0000256" key="11">
    <source>
        <dbReference type="ARBA" id="ARBA00023212"/>
    </source>
</evidence>
<feature type="compositionally biased region" description="Polar residues" evidence="16">
    <location>
        <begin position="983"/>
        <end position="994"/>
    </location>
</feature>
<dbReference type="GO" id="GO:0005634">
    <property type="term" value="C:nucleus"/>
    <property type="evidence" value="ECO:0007669"/>
    <property type="project" value="TreeGrafter"/>
</dbReference>
<dbReference type="GO" id="GO:0005524">
    <property type="term" value="F:ATP binding"/>
    <property type="evidence" value="ECO:0007669"/>
    <property type="project" value="UniProtKB-UniRule"/>
</dbReference>
<dbReference type="GeneID" id="27693392"/>
<dbReference type="Gene3D" id="3.40.850.10">
    <property type="entry name" value="Kinesin motor domain"/>
    <property type="match status" value="1"/>
</dbReference>
<dbReference type="PANTHER" id="PTHR47970:SF12">
    <property type="entry name" value="KINESIN FAMILY MEMBER 11"/>
    <property type="match status" value="1"/>
</dbReference>
<reference evidence="18" key="1">
    <citation type="submission" date="2015-01" db="EMBL/GenBank/DDBJ databases">
        <title>The Genome Sequence of Cladophialophora bantiana CBS 173.52.</title>
        <authorList>
            <consortium name="The Broad Institute Genomics Platform"/>
            <person name="Cuomo C."/>
            <person name="de Hoog S."/>
            <person name="Gorbushina A."/>
            <person name="Stielow B."/>
            <person name="Teixiera M."/>
            <person name="Abouelleil A."/>
            <person name="Chapman S.B."/>
            <person name="Priest M."/>
            <person name="Young S.K."/>
            <person name="Wortman J."/>
            <person name="Nusbaum C."/>
            <person name="Birren B."/>
        </authorList>
    </citation>
    <scope>NUCLEOTIDE SEQUENCE [LARGE SCALE GENOMIC DNA]</scope>
    <source>
        <strain evidence="18">CBS 173.52</strain>
    </source>
</reference>
<evidence type="ECO:0000256" key="3">
    <source>
        <dbReference type="ARBA" id="ARBA00022553"/>
    </source>
</evidence>
<keyword evidence="5" id="KW-0493">Microtubule</keyword>
<feature type="coiled-coil region" evidence="15">
    <location>
        <begin position="724"/>
        <end position="824"/>
    </location>
</feature>
<evidence type="ECO:0000256" key="13">
    <source>
        <dbReference type="ARBA" id="ARBA00034704"/>
    </source>
</evidence>
<evidence type="ECO:0000256" key="2">
    <source>
        <dbReference type="ARBA" id="ARBA00022490"/>
    </source>
</evidence>
<evidence type="ECO:0000313" key="19">
    <source>
        <dbReference type="Proteomes" id="UP000053789"/>
    </source>
</evidence>
<dbReference type="HOGENOM" id="CLU_001485_33_2_1"/>
<dbReference type="Pfam" id="PF13931">
    <property type="entry name" value="Microtub_bind"/>
    <property type="match status" value="1"/>
</dbReference>
<evidence type="ECO:0000256" key="4">
    <source>
        <dbReference type="ARBA" id="ARBA00022618"/>
    </source>
</evidence>
<evidence type="ECO:0000256" key="7">
    <source>
        <dbReference type="ARBA" id="ARBA00022776"/>
    </source>
</evidence>
<evidence type="ECO:0000313" key="18">
    <source>
        <dbReference type="EMBL" id="KIW98801.1"/>
    </source>
</evidence>
<keyword evidence="12" id="KW-0131">Cell cycle</keyword>
<dbReference type="CDD" id="cd01364">
    <property type="entry name" value="KISc_BimC_Eg5"/>
    <property type="match status" value="1"/>
</dbReference>
<dbReference type="GO" id="GO:0008017">
    <property type="term" value="F:microtubule binding"/>
    <property type="evidence" value="ECO:0007669"/>
    <property type="project" value="InterPro"/>
</dbReference>
<organism evidence="18 19">
    <name type="scientific">Cladophialophora bantiana (strain ATCC 10958 / CBS 173.52 / CDC B-1940 / NIH 8579)</name>
    <name type="common">Xylohypha bantiana</name>
    <dbReference type="NCBI Taxonomy" id="1442370"/>
    <lineage>
        <taxon>Eukaryota</taxon>
        <taxon>Fungi</taxon>
        <taxon>Dikarya</taxon>
        <taxon>Ascomycota</taxon>
        <taxon>Pezizomycotina</taxon>
        <taxon>Eurotiomycetes</taxon>
        <taxon>Chaetothyriomycetidae</taxon>
        <taxon>Chaetothyriales</taxon>
        <taxon>Herpotrichiellaceae</taxon>
        <taxon>Cladophialophora</taxon>
    </lineage>
</organism>
<dbReference type="SUPFAM" id="SSF47162">
    <property type="entry name" value="Apolipoprotein"/>
    <property type="match status" value="1"/>
</dbReference>
<feature type="region of interest" description="Disordered" evidence="16">
    <location>
        <begin position="974"/>
        <end position="1096"/>
    </location>
</feature>
<feature type="compositionally biased region" description="Low complexity" evidence="16">
    <location>
        <begin position="34"/>
        <end position="50"/>
    </location>
</feature>
<keyword evidence="9 15" id="KW-0175">Coiled coil</keyword>
<keyword evidence="8 14" id="KW-0067">ATP-binding</keyword>
<feature type="region of interest" description="Disordered" evidence="16">
    <location>
        <begin position="1190"/>
        <end position="1209"/>
    </location>
</feature>
<evidence type="ECO:0000256" key="5">
    <source>
        <dbReference type="ARBA" id="ARBA00022701"/>
    </source>
</evidence>
<dbReference type="InterPro" id="IPR047149">
    <property type="entry name" value="KIF11-like"/>
</dbReference>
<evidence type="ECO:0000256" key="8">
    <source>
        <dbReference type="ARBA" id="ARBA00022840"/>
    </source>
</evidence>
<feature type="compositionally biased region" description="Basic and acidic residues" evidence="16">
    <location>
        <begin position="52"/>
        <end position="64"/>
    </location>
</feature>
<keyword evidence="6 14" id="KW-0547">Nucleotide-binding</keyword>
<dbReference type="GO" id="GO:0072686">
    <property type="term" value="C:mitotic spindle"/>
    <property type="evidence" value="ECO:0007669"/>
    <property type="project" value="TreeGrafter"/>
</dbReference>
<dbReference type="FunFam" id="3.40.850.10:FF:000051">
    <property type="entry name" value="Kinesin-like protein bimC"/>
    <property type="match status" value="1"/>
</dbReference>